<proteinExistence type="predicted"/>
<evidence type="ECO:0000313" key="1">
    <source>
        <dbReference type="EMBL" id="ABL88942.1"/>
    </source>
</evidence>
<accession>A1RVG0</accession>
<dbReference type="eggNOG" id="arCOG00687">
    <property type="taxonomic scope" value="Archaea"/>
</dbReference>
<sequence length="99" mass="11710">MSSITSRYFSPSTYKAMYTYRTLKVEIPRQLVEERLNVLDLVTRMHLAVEEYVKELLKEVTGQEEPKLTTEELDCLLTLDRREMTLNLLARLLREACLR</sequence>
<dbReference type="HOGENOM" id="CLU_2313898_0_0_2"/>
<name>A1RVG0_PYRIL</name>
<dbReference type="KEGG" id="pis:Pisl_1793"/>
<dbReference type="Proteomes" id="UP000002595">
    <property type="component" value="Chromosome"/>
</dbReference>
<protein>
    <submittedName>
        <fullName evidence="1">Uncharacterized protein</fullName>
    </submittedName>
</protein>
<organism evidence="1 2">
    <name type="scientific">Pyrobaculum islandicum (strain DSM 4184 / JCM 9189 / GEO3)</name>
    <dbReference type="NCBI Taxonomy" id="384616"/>
    <lineage>
        <taxon>Archaea</taxon>
        <taxon>Thermoproteota</taxon>
        <taxon>Thermoprotei</taxon>
        <taxon>Thermoproteales</taxon>
        <taxon>Thermoproteaceae</taxon>
        <taxon>Pyrobaculum</taxon>
    </lineage>
</organism>
<keyword evidence="2" id="KW-1185">Reference proteome</keyword>
<gene>
    <name evidence="1" type="ordered locus">Pisl_1793</name>
</gene>
<dbReference type="STRING" id="384616.Pisl_1793"/>
<evidence type="ECO:0000313" key="2">
    <source>
        <dbReference type="Proteomes" id="UP000002595"/>
    </source>
</evidence>
<dbReference type="EMBL" id="CP000504">
    <property type="protein sequence ID" value="ABL88942.1"/>
    <property type="molecule type" value="Genomic_DNA"/>
</dbReference>
<reference evidence="1" key="1">
    <citation type="submission" date="2006-12" db="EMBL/GenBank/DDBJ databases">
        <title>Complete sequence of Pyrobaculum islandicum DSM 4184.</title>
        <authorList>
            <person name="Copeland A."/>
            <person name="Lucas S."/>
            <person name="Lapidus A."/>
            <person name="Barry K."/>
            <person name="Detter J.C."/>
            <person name="Glavina del Rio T."/>
            <person name="Dalin E."/>
            <person name="Tice H."/>
            <person name="Pitluck S."/>
            <person name="Meincke L."/>
            <person name="Brettin T."/>
            <person name="Bruce D."/>
            <person name="Han C."/>
            <person name="Tapia R."/>
            <person name="Gilna P."/>
            <person name="Schmutz J."/>
            <person name="Larimer F."/>
            <person name="Land M."/>
            <person name="Hauser L."/>
            <person name="Kyrpides N."/>
            <person name="Mikhailova N."/>
            <person name="Cozen A.E."/>
            <person name="Fitz-Gibbon S.T."/>
            <person name="House C.H."/>
            <person name="Saltikov C."/>
            <person name="Lowe T."/>
            <person name="Richardson P."/>
        </authorList>
    </citation>
    <scope>NUCLEOTIDE SEQUENCE [LARGE SCALE GENOMIC DNA]</scope>
    <source>
        <strain evidence="1">DSM 4184</strain>
    </source>
</reference>
<dbReference type="AlphaFoldDB" id="A1RVG0"/>